<keyword evidence="2" id="KW-1185">Reference proteome</keyword>
<evidence type="ECO:0000313" key="2">
    <source>
        <dbReference type="Proteomes" id="UP001145114"/>
    </source>
</evidence>
<sequence length="318" mass="34443">QFHEFQGGVDARTVFIVAEPVPGPRSVRNYTIPIGIRSAGPSPSLDDTILHWSMPKSLVFPRIYSTFSVLLNSLPAAPVLSNHRPEERHELPAASSAELGENPITPSILITWGACLQSSITAVTQRFESLSKPAADPSPSTGWWDKFRSRMHYRGRVAVVEAPPPPSQPGPTNAPRPGVVSLDAISSSQDHLSDLLQGSRDPQDNGPVVRPAGEILFYFRGGRDPYEVCGRSRGLLFSCRDNVRISIGEDNRNPAIIPRPTSSAEGGQRLGTGSSDDNPLPPKQLNELIKLRCSEFLVGPPIIRSVRSGEIDPVGNTP</sequence>
<reference evidence="1" key="1">
    <citation type="submission" date="2022-06" db="EMBL/GenBank/DDBJ databases">
        <title>Phylogenomic reconstructions and comparative analyses of Kickxellomycotina fungi.</title>
        <authorList>
            <person name="Reynolds N.K."/>
            <person name="Stajich J.E."/>
            <person name="Barry K."/>
            <person name="Grigoriev I.V."/>
            <person name="Crous P."/>
            <person name="Smith M.E."/>
        </authorList>
    </citation>
    <scope>NUCLEOTIDE SEQUENCE</scope>
    <source>
        <strain evidence="1">RSA 2271</strain>
    </source>
</reference>
<dbReference type="Proteomes" id="UP001145114">
    <property type="component" value="Unassembled WGS sequence"/>
</dbReference>
<dbReference type="EMBL" id="JAMZIH010003255">
    <property type="protein sequence ID" value="KAJ1676942.1"/>
    <property type="molecule type" value="Genomic_DNA"/>
</dbReference>
<comment type="caution">
    <text evidence="1">The sequence shown here is derived from an EMBL/GenBank/DDBJ whole genome shotgun (WGS) entry which is preliminary data.</text>
</comment>
<evidence type="ECO:0000313" key="1">
    <source>
        <dbReference type="EMBL" id="KAJ1676942.1"/>
    </source>
</evidence>
<feature type="non-terminal residue" evidence="1">
    <location>
        <position position="318"/>
    </location>
</feature>
<protein>
    <submittedName>
        <fullName evidence="1">Protein SABRE</fullName>
    </submittedName>
</protein>
<name>A0ACC1HKF9_9FUNG</name>
<gene>
    <name evidence="1" type="primary">FMP27_2</name>
    <name evidence="1" type="ORF">EV182_007201</name>
</gene>
<proteinExistence type="predicted"/>
<organism evidence="1 2">
    <name type="scientific">Spiromyces aspiralis</name>
    <dbReference type="NCBI Taxonomy" id="68401"/>
    <lineage>
        <taxon>Eukaryota</taxon>
        <taxon>Fungi</taxon>
        <taxon>Fungi incertae sedis</taxon>
        <taxon>Zoopagomycota</taxon>
        <taxon>Kickxellomycotina</taxon>
        <taxon>Kickxellomycetes</taxon>
        <taxon>Kickxellales</taxon>
        <taxon>Kickxellaceae</taxon>
        <taxon>Spiromyces</taxon>
    </lineage>
</organism>
<accession>A0ACC1HKF9</accession>
<feature type="non-terminal residue" evidence="1">
    <location>
        <position position="1"/>
    </location>
</feature>